<dbReference type="EMBL" id="CAMAPE010000048">
    <property type="protein sequence ID" value="CAH9106170.1"/>
    <property type="molecule type" value="Genomic_DNA"/>
</dbReference>
<evidence type="ECO:0000313" key="3">
    <source>
        <dbReference type="EMBL" id="CAH9106170.1"/>
    </source>
</evidence>
<evidence type="ECO:0000256" key="2">
    <source>
        <dbReference type="SAM" id="MobiDB-lite"/>
    </source>
</evidence>
<dbReference type="PANTHER" id="PTHR46398:SF7">
    <property type="entry name" value="ALPHA_BETA-HYDROLASES SUPERFAMILY PROTEIN"/>
    <property type="match status" value="1"/>
</dbReference>
<name>A0A9P0ZP41_CUSEU</name>
<dbReference type="Proteomes" id="UP001152484">
    <property type="component" value="Unassembled WGS sequence"/>
</dbReference>
<evidence type="ECO:0000313" key="4">
    <source>
        <dbReference type="Proteomes" id="UP001152484"/>
    </source>
</evidence>
<evidence type="ECO:0000256" key="1">
    <source>
        <dbReference type="SAM" id="Coils"/>
    </source>
</evidence>
<organism evidence="3 4">
    <name type="scientific">Cuscuta europaea</name>
    <name type="common">European dodder</name>
    <dbReference type="NCBI Taxonomy" id="41803"/>
    <lineage>
        <taxon>Eukaryota</taxon>
        <taxon>Viridiplantae</taxon>
        <taxon>Streptophyta</taxon>
        <taxon>Embryophyta</taxon>
        <taxon>Tracheophyta</taxon>
        <taxon>Spermatophyta</taxon>
        <taxon>Magnoliopsida</taxon>
        <taxon>eudicotyledons</taxon>
        <taxon>Gunneridae</taxon>
        <taxon>Pentapetalae</taxon>
        <taxon>asterids</taxon>
        <taxon>lamiids</taxon>
        <taxon>Solanales</taxon>
        <taxon>Convolvulaceae</taxon>
        <taxon>Cuscuteae</taxon>
        <taxon>Cuscuta</taxon>
        <taxon>Cuscuta subgen. Cuscuta</taxon>
    </lineage>
</organism>
<reference evidence="3" key="1">
    <citation type="submission" date="2022-07" db="EMBL/GenBank/DDBJ databases">
        <authorList>
            <person name="Macas J."/>
            <person name="Novak P."/>
            <person name="Neumann P."/>
        </authorList>
    </citation>
    <scope>NUCLEOTIDE SEQUENCE</scope>
</reference>
<feature type="compositionally biased region" description="Basic and acidic residues" evidence="2">
    <location>
        <begin position="207"/>
        <end position="221"/>
    </location>
</feature>
<keyword evidence="1" id="KW-0175">Coiled coil</keyword>
<dbReference type="OrthoDB" id="438440at2759"/>
<gene>
    <name evidence="3" type="ORF">CEURO_LOCUS17227</name>
</gene>
<feature type="region of interest" description="Disordered" evidence="2">
    <location>
        <begin position="172"/>
        <end position="194"/>
    </location>
</feature>
<feature type="coiled-coil region" evidence="1">
    <location>
        <begin position="115"/>
        <end position="167"/>
    </location>
</feature>
<feature type="region of interest" description="Disordered" evidence="2">
    <location>
        <begin position="202"/>
        <end position="221"/>
    </location>
</feature>
<dbReference type="PANTHER" id="PTHR46398">
    <property type="entry name" value="ALPHA/BETA-HYDROLASES SUPERFAMILY PROTEIN"/>
    <property type="match status" value="1"/>
</dbReference>
<comment type="caution">
    <text evidence="3">The sequence shown here is derived from an EMBL/GenBank/DDBJ whole genome shotgun (WGS) entry which is preliminary data.</text>
</comment>
<proteinExistence type="predicted"/>
<keyword evidence="4" id="KW-1185">Reference proteome</keyword>
<accession>A0A9P0ZP41</accession>
<sequence>MSLNLAVKYADVIHSVVLQDDFLPRTATPLEDIFKSLFCLPCLLFLVCLRDTFIPEGKKLRDPRRLYAPGRMYHIVERKFCRCGRFPPEVRTAIPVDGRFEHIVLSCNATSDHGIIWIERECEKALEKLKEARAETVVTNAPQVQKMERLQSIKKEHEDALERAVSLNIPHALPTTEEEEVAESSGNHNEGPQMVQMLGIPANSSSQKDEKKGEESSQFKTKTNWDELVEKLFKKDETGKMQFNRDFVNQ</sequence>
<protein>
    <submittedName>
        <fullName evidence="3">Uncharacterized protein</fullName>
    </submittedName>
</protein>
<dbReference type="AlphaFoldDB" id="A0A9P0ZP41"/>